<dbReference type="GO" id="GO:0000272">
    <property type="term" value="P:polysaccharide catabolic process"/>
    <property type="evidence" value="ECO:0007669"/>
    <property type="project" value="UniProtKB-KW"/>
</dbReference>
<keyword evidence="8" id="KW-1133">Transmembrane helix</keyword>
<evidence type="ECO:0000256" key="5">
    <source>
        <dbReference type="ARBA" id="ARBA00023295"/>
    </source>
</evidence>
<keyword evidence="5" id="KW-0326">Glycosidase</keyword>
<dbReference type="SUPFAM" id="SSF52058">
    <property type="entry name" value="L domain-like"/>
    <property type="match status" value="1"/>
</dbReference>
<dbReference type="InterPro" id="IPR001611">
    <property type="entry name" value="Leu-rich_rpt"/>
</dbReference>
<keyword evidence="8" id="KW-0472">Membrane</keyword>
<keyword evidence="3" id="KW-0732">Signal</keyword>
<dbReference type="RefSeq" id="WP_170205980.1">
    <property type="nucleotide sequence ID" value="NZ_BAAAYS010000001.1"/>
</dbReference>
<dbReference type="InterPro" id="IPR003961">
    <property type="entry name" value="FN3_dom"/>
</dbReference>
<dbReference type="InterPro" id="IPR025875">
    <property type="entry name" value="Leu-rich_rpt_4"/>
</dbReference>
<dbReference type="Gene3D" id="2.60.40.10">
    <property type="entry name" value="Immunoglobulins"/>
    <property type="match status" value="1"/>
</dbReference>
<feature type="region of interest" description="Disordered" evidence="7">
    <location>
        <begin position="559"/>
        <end position="587"/>
    </location>
</feature>
<dbReference type="InterPro" id="IPR014756">
    <property type="entry name" value="Ig_E-set"/>
</dbReference>
<dbReference type="EMBL" id="VFPN01000001">
    <property type="protein sequence ID" value="TQM65618.1"/>
    <property type="molecule type" value="Genomic_DNA"/>
</dbReference>
<evidence type="ECO:0000313" key="10">
    <source>
        <dbReference type="EMBL" id="TQM65618.1"/>
    </source>
</evidence>
<dbReference type="SUPFAM" id="SSF81296">
    <property type="entry name" value="E set domains"/>
    <property type="match status" value="1"/>
</dbReference>
<dbReference type="Pfam" id="PF08191">
    <property type="entry name" value="LRR_adjacent"/>
    <property type="match status" value="1"/>
</dbReference>
<dbReference type="InterPro" id="IPR013783">
    <property type="entry name" value="Ig-like_fold"/>
</dbReference>
<dbReference type="PROSITE" id="PS50853">
    <property type="entry name" value="FN3"/>
    <property type="match status" value="1"/>
</dbReference>
<evidence type="ECO:0000256" key="6">
    <source>
        <dbReference type="ARBA" id="ARBA00023326"/>
    </source>
</evidence>
<dbReference type="Proteomes" id="UP000318331">
    <property type="component" value="Unassembled WGS sequence"/>
</dbReference>
<feature type="domain" description="Fibronectin type-III" evidence="9">
    <location>
        <begin position="360"/>
        <end position="456"/>
    </location>
</feature>
<accession>A0A543I4T5</accession>
<dbReference type="CDD" id="cd00063">
    <property type="entry name" value="FN3"/>
    <property type="match status" value="1"/>
</dbReference>
<comment type="similarity">
    <text evidence="1">Belongs to the internalin family.</text>
</comment>
<dbReference type="Gene3D" id="2.60.40.1220">
    <property type="match status" value="1"/>
</dbReference>
<keyword evidence="4" id="KW-0677">Repeat</keyword>
<keyword evidence="6" id="KW-0624">Polysaccharide degradation</keyword>
<dbReference type="Gene3D" id="3.80.10.10">
    <property type="entry name" value="Ribonuclease Inhibitor"/>
    <property type="match status" value="1"/>
</dbReference>
<dbReference type="AlphaFoldDB" id="A0A543I4T5"/>
<dbReference type="InterPro" id="IPR050836">
    <property type="entry name" value="SDS22/Internalin_LRR"/>
</dbReference>
<dbReference type="InterPro" id="IPR032675">
    <property type="entry name" value="LRR_dom_sf"/>
</dbReference>
<dbReference type="GO" id="GO:0016798">
    <property type="term" value="F:hydrolase activity, acting on glycosyl bonds"/>
    <property type="evidence" value="ECO:0007669"/>
    <property type="project" value="UniProtKB-KW"/>
</dbReference>
<dbReference type="Pfam" id="PF12799">
    <property type="entry name" value="LRR_4"/>
    <property type="match status" value="1"/>
</dbReference>
<proteinExistence type="inferred from homology"/>
<evidence type="ECO:0000313" key="11">
    <source>
        <dbReference type="Proteomes" id="UP000318331"/>
    </source>
</evidence>
<keyword evidence="11" id="KW-1185">Reference proteome</keyword>
<keyword evidence="5" id="KW-0378">Hydrolase</keyword>
<comment type="caution">
    <text evidence="10">The sequence shown here is derived from an EMBL/GenBank/DDBJ whole genome shotgun (WGS) entry which is preliminary data.</text>
</comment>
<evidence type="ECO:0000256" key="4">
    <source>
        <dbReference type="ARBA" id="ARBA00022737"/>
    </source>
</evidence>
<dbReference type="SMART" id="SM00060">
    <property type="entry name" value="FN3"/>
    <property type="match status" value="1"/>
</dbReference>
<dbReference type="InterPro" id="IPR036116">
    <property type="entry name" value="FN3_sf"/>
</dbReference>
<feature type="transmembrane region" description="Helical" evidence="8">
    <location>
        <begin position="587"/>
        <end position="614"/>
    </location>
</feature>
<evidence type="ECO:0000256" key="7">
    <source>
        <dbReference type="SAM" id="MobiDB-lite"/>
    </source>
</evidence>
<evidence type="ECO:0000259" key="9">
    <source>
        <dbReference type="PROSITE" id="PS50853"/>
    </source>
</evidence>
<dbReference type="InterPro" id="IPR014755">
    <property type="entry name" value="Cu-Rt/internalin_Ig-like"/>
</dbReference>
<keyword evidence="2" id="KW-0433">Leucine-rich repeat</keyword>
<dbReference type="Pfam" id="PF00041">
    <property type="entry name" value="fn3"/>
    <property type="match status" value="1"/>
</dbReference>
<sequence>MHSSEQIHARVPARGGRRAAWRVGLGGLVLASLVAAPILGFSAAPAAAADQRLGDILADPQLAACVATALGTTPATVVTPTTLAGLKNLNCANRGIVSLSGIENLSGLEQVLLDKNPITDLTPLAGVPSIWLLGLSETPANDLSPVYQLGELQWLNLGNSGVTSIAGIERLTDLRRTFLDSNAGLSDIRPLAALPYLNTLYLNKDSVTDLSPLSAMKSLRYLNISENGVSNIAPLGSLTGLQTLNAEGNAIADVSAFSTMTALSTISVSGQRVVLPSTPFAANLDVPTPVTTVNGSAVALSELSNAGTYSAGAAHWTGLSDSLTEVTATFGAYPQVPSGAYISFTGTVVQPFGVPRVLVAPGEPGGVRATGSNETIDVSWVAPEVGSSAITSYLLEYKTNDDDWTRVSIPAPGTTATLGGLVNGSTYQLRVTAVNSDLSGVAGAETSAVPYLFEPVFTDGSEGKQIVTGGEVSPGTDVAVAATGLPAGSTVTFELHSTPQILATGTVENNGSVTLNGTLPGDIAGNHELVAVLDVAGVESRGAVSIVILPPVAAAPRIDPPSVPGGENSAAPSGSANRPAPAASGTAAAATLAVTGGGSLPLALLAGVTLVLAGGARVRSRKPRV</sequence>
<dbReference type="SUPFAM" id="SSF49265">
    <property type="entry name" value="Fibronectin type III"/>
    <property type="match status" value="1"/>
</dbReference>
<dbReference type="PANTHER" id="PTHR46652:SF3">
    <property type="entry name" value="LEUCINE-RICH REPEAT-CONTAINING PROTEIN 9"/>
    <property type="match status" value="1"/>
</dbReference>
<keyword evidence="6" id="KW-0119">Carbohydrate metabolism</keyword>
<evidence type="ECO:0000256" key="1">
    <source>
        <dbReference type="ARBA" id="ARBA00009432"/>
    </source>
</evidence>
<dbReference type="InterPro" id="IPR012569">
    <property type="entry name" value="Inl_IR"/>
</dbReference>
<organism evidence="10 11">
    <name type="scientific">Klugiella xanthotipulae</name>
    <dbReference type="NCBI Taxonomy" id="244735"/>
    <lineage>
        <taxon>Bacteria</taxon>
        <taxon>Bacillati</taxon>
        <taxon>Actinomycetota</taxon>
        <taxon>Actinomycetes</taxon>
        <taxon>Micrococcales</taxon>
        <taxon>Microbacteriaceae</taxon>
        <taxon>Klugiella</taxon>
    </lineage>
</organism>
<name>A0A543I4T5_9MICO</name>
<keyword evidence="8" id="KW-0812">Transmembrane</keyword>
<protein>
    <submittedName>
        <fullName evidence="10">LRR adjacent protein</fullName>
    </submittedName>
</protein>
<dbReference type="PROSITE" id="PS51450">
    <property type="entry name" value="LRR"/>
    <property type="match status" value="1"/>
</dbReference>
<evidence type="ECO:0000256" key="8">
    <source>
        <dbReference type="SAM" id="Phobius"/>
    </source>
</evidence>
<gene>
    <name evidence="10" type="ORF">FB466_0424</name>
</gene>
<evidence type="ECO:0000256" key="3">
    <source>
        <dbReference type="ARBA" id="ARBA00022729"/>
    </source>
</evidence>
<evidence type="ECO:0000256" key="2">
    <source>
        <dbReference type="ARBA" id="ARBA00022614"/>
    </source>
</evidence>
<dbReference type="PANTHER" id="PTHR46652">
    <property type="entry name" value="LEUCINE-RICH REPEAT AND IQ DOMAIN-CONTAINING PROTEIN 1-RELATED"/>
    <property type="match status" value="1"/>
</dbReference>
<reference evidence="10 11" key="1">
    <citation type="submission" date="2019-06" db="EMBL/GenBank/DDBJ databases">
        <title>Sequencing the genomes of 1000 actinobacteria strains.</title>
        <authorList>
            <person name="Klenk H.-P."/>
        </authorList>
    </citation>
    <scope>NUCLEOTIDE SEQUENCE [LARGE SCALE GENOMIC DNA]</scope>
    <source>
        <strain evidence="10 11">DSM 18031</strain>
    </source>
</reference>